<organism evidence="3 4">
    <name type="scientific">Planomicrobium okeanokoites</name>
    <name type="common">Planococcus okeanokoites</name>
    <name type="synonym">Flavobacterium okeanokoites</name>
    <dbReference type="NCBI Taxonomy" id="244"/>
    <lineage>
        <taxon>Bacteria</taxon>
        <taxon>Bacillati</taxon>
        <taxon>Bacillota</taxon>
        <taxon>Bacilli</taxon>
        <taxon>Bacillales</taxon>
        <taxon>Caryophanaceae</taxon>
        <taxon>Planomicrobium</taxon>
    </lineage>
</organism>
<feature type="transmembrane region" description="Helical" evidence="1">
    <location>
        <begin position="272"/>
        <end position="290"/>
    </location>
</feature>
<keyword evidence="1" id="KW-0812">Transmembrane</keyword>
<proteinExistence type="predicted"/>
<feature type="transmembrane region" description="Helical" evidence="1">
    <location>
        <begin position="12"/>
        <end position="33"/>
    </location>
</feature>
<dbReference type="Pfam" id="PF17820">
    <property type="entry name" value="PDZ_6"/>
    <property type="match status" value="1"/>
</dbReference>
<feature type="transmembrane region" description="Helical" evidence="1">
    <location>
        <begin position="249"/>
        <end position="266"/>
    </location>
</feature>
<feature type="transmembrane region" description="Helical" evidence="1">
    <location>
        <begin position="54"/>
        <end position="74"/>
    </location>
</feature>
<feature type="transmembrane region" description="Helical" evidence="1">
    <location>
        <begin position="133"/>
        <end position="153"/>
    </location>
</feature>
<dbReference type="Proteomes" id="UP001595625">
    <property type="component" value="Unassembled WGS sequence"/>
</dbReference>
<evidence type="ECO:0000256" key="1">
    <source>
        <dbReference type="SAM" id="Phobius"/>
    </source>
</evidence>
<keyword evidence="4" id="KW-1185">Reference proteome</keyword>
<evidence type="ECO:0000313" key="3">
    <source>
        <dbReference type="EMBL" id="MFC3210965.1"/>
    </source>
</evidence>
<feature type="transmembrane region" description="Helical" evidence="1">
    <location>
        <begin position="104"/>
        <end position="121"/>
    </location>
</feature>
<name>A0ABV7KNC0_PLAOK</name>
<comment type="caution">
    <text evidence="3">The sequence shown here is derived from an EMBL/GenBank/DDBJ whole genome shotgun (WGS) entry which is preliminary data.</text>
</comment>
<evidence type="ECO:0000259" key="2">
    <source>
        <dbReference type="PROSITE" id="PS50106"/>
    </source>
</evidence>
<dbReference type="PROSITE" id="PS50106">
    <property type="entry name" value="PDZ"/>
    <property type="match status" value="1"/>
</dbReference>
<reference evidence="4" key="1">
    <citation type="journal article" date="2019" name="Int. J. Syst. Evol. Microbiol.">
        <title>The Global Catalogue of Microorganisms (GCM) 10K type strain sequencing project: providing services to taxonomists for standard genome sequencing and annotation.</title>
        <authorList>
            <consortium name="The Broad Institute Genomics Platform"/>
            <consortium name="The Broad Institute Genome Sequencing Center for Infectious Disease"/>
            <person name="Wu L."/>
            <person name="Ma J."/>
        </authorList>
    </citation>
    <scope>NUCLEOTIDE SEQUENCE [LARGE SCALE GENOMIC DNA]</scope>
    <source>
        <strain evidence="4">CCM 320</strain>
    </source>
</reference>
<dbReference type="SUPFAM" id="SSF50156">
    <property type="entry name" value="PDZ domain-like"/>
    <property type="match status" value="1"/>
</dbReference>
<dbReference type="Gene3D" id="2.30.42.10">
    <property type="match status" value="1"/>
</dbReference>
<accession>A0ABV7KNC0</accession>
<evidence type="ECO:0000313" key="4">
    <source>
        <dbReference type="Proteomes" id="UP001595625"/>
    </source>
</evidence>
<dbReference type="SMART" id="SM00228">
    <property type="entry name" value="PDZ"/>
    <property type="match status" value="1"/>
</dbReference>
<keyword evidence="1" id="KW-1133">Transmembrane helix</keyword>
<dbReference type="InterPro" id="IPR036034">
    <property type="entry name" value="PDZ_sf"/>
</dbReference>
<protein>
    <submittedName>
        <fullName evidence="3">PDZ domain-containing protein</fullName>
    </submittedName>
</protein>
<feature type="transmembrane region" description="Helical" evidence="1">
    <location>
        <begin position="211"/>
        <end position="229"/>
    </location>
</feature>
<dbReference type="EMBL" id="JBHRUJ010000014">
    <property type="protein sequence ID" value="MFC3210965.1"/>
    <property type="molecule type" value="Genomic_DNA"/>
</dbReference>
<sequence>MVMEALLDIGRFFVNPLLYIALLAAILLGYFRVKKERKLFRTRIVWGWKEFGHLMKDGILYALIFSVLFSVIGLTVSLEWLVALSLVSAAVVISGIYYLASFVYLALGAIGLGWLLAKYGWTIPFGVFDFSGYAVAWNWLLPVALITGAMVFLEGRLVVRRGEEASSPRLQKTSRGGTAVFYKAKRLWLIPLLLVVPGDLLEAYLPYWPQFTIGSTGFSFILFPAVIGFQGKARRTLPAYLYPQLGTRIWMLGLLIMILALFSYLWQPMALAALLAGAIGRMVLSIIALINENKGNHAVAPQTTGVMIVDVLADSPAEKMGLVRGEIIRKVNGLTVTNEAELYEAIQVNAAHCRLEVLDHNKEMRLRQHVIFRHDHYRLGLIVV</sequence>
<keyword evidence="1" id="KW-0472">Membrane</keyword>
<gene>
    <name evidence="3" type="ORF">ACFOEJ_07790</name>
</gene>
<feature type="domain" description="PDZ" evidence="2">
    <location>
        <begin position="286"/>
        <end position="361"/>
    </location>
</feature>
<dbReference type="InterPro" id="IPR041489">
    <property type="entry name" value="PDZ_6"/>
</dbReference>
<dbReference type="RefSeq" id="WP_240633625.1">
    <property type="nucleotide sequence ID" value="NZ_JBHRUJ010000014.1"/>
</dbReference>
<dbReference type="InterPro" id="IPR001478">
    <property type="entry name" value="PDZ"/>
</dbReference>